<sequence length="41" mass="4701">MLPRPQNLWVAFFVEERPSLRHTAFLTKTPFTKVAASLDAL</sequence>
<evidence type="ECO:0000313" key="2">
    <source>
        <dbReference type="Proteomes" id="UP000319143"/>
    </source>
</evidence>
<organism evidence="1 2">
    <name type="scientific">Novipirellula artificiosorum</name>
    <dbReference type="NCBI Taxonomy" id="2528016"/>
    <lineage>
        <taxon>Bacteria</taxon>
        <taxon>Pseudomonadati</taxon>
        <taxon>Planctomycetota</taxon>
        <taxon>Planctomycetia</taxon>
        <taxon>Pirellulales</taxon>
        <taxon>Pirellulaceae</taxon>
        <taxon>Novipirellula</taxon>
    </lineage>
</organism>
<dbReference type="Proteomes" id="UP000319143">
    <property type="component" value="Unassembled WGS sequence"/>
</dbReference>
<comment type="caution">
    <text evidence="1">The sequence shown here is derived from an EMBL/GenBank/DDBJ whole genome shotgun (WGS) entry which is preliminary data.</text>
</comment>
<reference evidence="1 2" key="1">
    <citation type="submission" date="2019-02" db="EMBL/GenBank/DDBJ databases">
        <title>Deep-cultivation of Planctomycetes and their phenomic and genomic characterization uncovers novel biology.</title>
        <authorList>
            <person name="Wiegand S."/>
            <person name="Jogler M."/>
            <person name="Boedeker C."/>
            <person name="Pinto D."/>
            <person name="Vollmers J."/>
            <person name="Rivas-Marin E."/>
            <person name="Kohn T."/>
            <person name="Peeters S.H."/>
            <person name="Heuer A."/>
            <person name="Rast P."/>
            <person name="Oberbeckmann S."/>
            <person name="Bunk B."/>
            <person name="Jeske O."/>
            <person name="Meyerdierks A."/>
            <person name="Storesund J.E."/>
            <person name="Kallscheuer N."/>
            <person name="Luecker S."/>
            <person name="Lage O.M."/>
            <person name="Pohl T."/>
            <person name="Merkel B.J."/>
            <person name="Hornburger P."/>
            <person name="Mueller R.-W."/>
            <person name="Bruemmer F."/>
            <person name="Labrenz M."/>
            <person name="Spormann A.M."/>
            <person name="Op Den Camp H."/>
            <person name="Overmann J."/>
            <person name="Amann R."/>
            <person name="Jetten M.S.M."/>
            <person name="Mascher T."/>
            <person name="Medema M.H."/>
            <person name="Devos D.P."/>
            <person name="Kaster A.-K."/>
            <person name="Ovreas L."/>
            <person name="Rohde M."/>
            <person name="Galperin M.Y."/>
            <person name="Jogler C."/>
        </authorList>
    </citation>
    <scope>NUCLEOTIDE SEQUENCE [LARGE SCALE GENOMIC DNA]</scope>
    <source>
        <strain evidence="1 2">Poly41</strain>
    </source>
</reference>
<protein>
    <submittedName>
        <fullName evidence="1">Uncharacterized protein</fullName>
    </submittedName>
</protein>
<keyword evidence="2" id="KW-1185">Reference proteome</keyword>
<proteinExistence type="predicted"/>
<evidence type="ECO:0000313" key="1">
    <source>
        <dbReference type="EMBL" id="TWU38523.1"/>
    </source>
</evidence>
<accession>A0A5C6DME8</accession>
<name>A0A5C6DME8_9BACT</name>
<gene>
    <name evidence="1" type="ORF">Poly41_30000</name>
</gene>
<dbReference type="EMBL" id="SJPV01000004">
    <property type="protein sequence ID" value="TWU38523.1"/>
    <property type="molecule type" value="Genomic_DNA"/>
</dbReference>
<dbReference type="AlphaFoldDB" id="A0A5C6DME8"/>